<dbReference type="Pfam" id="PF01814">
    <property type="entry name" value="Hemerythrin"/>
    <property type="match status" value="1"/>
</dbReference>
<dbReference type="PANTHER" id="PTHR35585:SF1">
    <property type="entry name" value="HHE DOMAIN PROTEIN (AFU_ORTHOLOGUE AFUA_4G00730)"/>
    <property type="match status" value="1"/>
</dbReference>
<dbReference type="Proteomes" id="UP000070134">
    <property type="component" value="Chromosome"/>
</dbReference>
<dbReference type="KEGG" id="satk:SA2016_0055"/>
<accession>A0A126ZUE0</accession>
<dbReference type="PANTHER" id="PTHR35585">
    <property type="entry name" value="HHE DOMAIN PROTEIN (AFU_ORTHOLOGUE AFUA_4G00730)"/>
    <property type="match status" value="1"/>
</dbReference>
<gene>
    <name evidence="3" type="ORF">SA2016_0055</name>
</gene>
<evidence type="ECO:0000256" key="1">
    <source>
        <dbReference type="SAM" id="MobiDB-lite"/>
    </source>
</evidence>
<feature type="region of interest" description="Disordered" evidence="1">
    <location>
        <begin position="183"/>
        <end position="203"/>
    </location>
</feature>
<protein>
    <submittedName>
        <fullName evidence="3">Cation-binding protein</fullName>
    </submittedName>
</protein>
<name>A0A126ZUE0_9MICC</name>
<dbReference type="CDD" id="cd12108">
    <property type="entry name" value="Hr-like"/>
    <property type="match status" value="1"/>
</dbReference>
<dbReference type="STRING" id="37927.SA2016_0055"/>
<dbReference type="PATRIC" id="fig|37927.3.peg.56"/>
<dbReference type="InterPro" id="IPR012312">
    <property type="entry name" value="Hemerythrin-like"/>
</dbReference>
<evidence type="ECO:0000259" key="2">
    <source>
        <dbReference type="Pfam" id="PF01814"/>
    </source>
</evidence>
<evidence type="ECO:0000313" key="4">
    <source>
        <dbReference type="Proteomes" id="UP000070134"/>
    </source>
</evidence>
<dbReference type="Gene3D" id="1.20.120.520">
    <property type="entry name" value="nmb1532 protein domain like"/>
    <property type="match status" value="1"/>
</dbReference>
<proteinExistence type="predicted"/>
<dbReference type="RefSeq" id="WP_066494170.1">
    <property type="nucleotide sequence ID" value="NZ_BJMO01000013.1"/>
</dbReference>
<organism evidence="3 4">
    <name type="scientific">Sinomonas atrocyanea</name>
    <dbReference type="NCBI Taxonomy" id="37927"/>
    <lineage>
        <taxon>Bacteria</taxon>
        <taxon>Bacillati</taxon>
        <taxon>Actinomycetota</taxon>
        <taxon>Actinomycetes</taxon>
        <taxon>Micrococcales</taxon>
        <taxon>Micrococcaceae</taxon>
        <taxon>Sinomonas</taxon>
    </lineage>
</organism>
<reference evidence="3 4" key="1">
    <citation type="submission" date="2016-02" db="EMBL/GenBank/DDBJ databases">
        <title>Complete genome of Sinomonas atrocyanea KCTC 3377.</title>
        <authorList>
            <person name="Kim K.M."/>
        </authorList>
    </citation>
    <scope>NUCLEOTIDE SEQUENCE [LARGE SCALE GENOMIC DNA]</scope>
    <source>
        <strain evidence="3 4">KCTC 3377</strain>
    </source>
</reference>
<dbReference type="OrthoDB" id="9793637at2"/>
<evidence type="ECO:0000313" key="3">
    <source>
        <dbReference type="EMBL" id="AMM30760.1"/>
    </source>
</evidence>
<feature type="domain" description="Hemerythrin-like" evidence="2">
    <location>
        <begin position="13"/>
        <end position="130"/>
    </location>
</feature>
<keyword evidence="4" id="KW-1185">Reference proteome</keyword>
<dbReference type="EMBL" id="CP014518">
    <property type="protein sequence ID" value="AMM30760.1"/>
    <property type="molecule type" value="Genomic_DNA"/>
</dbReference>
<dbReference type="AlphaFoldDB" id="A0A126ZUE0"/>
<sequence length="203" mass="22587">MTQTPAGPTEPDVVDILTRDHQEMVELIARIEGAADSSTRRELADTVIAEVMRHAVAEEMYVYPVVEKHVPDGKEEVEHDKGEHAEIVDLMKELERIDAADARFIEVVRDLEAKLRHHANDEETDQFPKLRAHIPYDELIDLGKKVENAKKVAPTRPHPHAPHSELFHKTVGAGVGMVDGLRDKLTGRRAGPGARASKARARG</sequence>